<feature type="transmembrane region" description="Helical" evidence="7">
    <location>
        <begin position="214"/>
        <end position="231"/>
    </location>
</feature>
<dbReference type="PANTHER" id="PTHR30176:SF3">
    <property type="entry name" value="FERREDOXIN-TYPE PROTEIN NAPH"/>
    <property type="match status" value="1"/>
</dbReference>
<name>A0A8J6NV48_9BACT</name>
<evidence type="ECO:0000256" key="2">
    <source>
        <dbReference type="ARBA" id="ARBA00022485"/>
    </source>
</evidence>
<evidence type="ECO:0000256" key="7">
    <source>
        <dbReference type="SAM" id="Phobius"/>
    </source>
</evidence>
<dbReference type="Pfam" id="PF12838">
    <property type="entry name" value="Fer4_7"/>
    <property type="match status" value="1"/>
</dbReference>
<evidence type="ECO:0000256" key="6">
    <source>
        <dbReference type="ARBA" id="ARBA00023014"/>
    </source>
</evidence>
<sequence>MKAAHLAWIRRISQAFFLLLFLFLLVESRLPQDVYLDYSAALTTEQEIGLEYPVTFFFKLDPLVWLTTLISGHKWIKGFAWALGILCATFFFGRIFCGFICPFGTIHHIISYLRPALRGRRMVEANSRTPAQRFKYCLLIALLGAAFLGLNLAGLLDPISFLFRSLALAVFPGLGTGIKSLFDLMAQSDIKILNLISYGAEVLVSPVFGYDYKAYQSGWLIGVLFIAILLMNRIRPRFWCRTLCPLGALLGVFGRFSILRLEKNGEKCTDCKLCLKSCQGAANPIPGEQWETSECLMCFNCFDACPESAIAFKFRWPPLKNKPPDMGRRAVLGGLTAGISLPFLGRLDGQIYKVSDARLIRPPGSLPEKDFLTLCQRCGLCMKACPTNVINPALTEAGMAGFWTPNLVMIQGYCEYTCTLCSQVCPTEAIRKLTVKEKIELPVRIGSAYVDRGRCLPWSGNGPCIVCEEHCPTSPKAIQLIQGAVPGPTGKYIDVKLPYVNLKNCVGCGICEYKCPVKGKPAIRIIAAGESRSPKSQILL</sequence>
<feature type="domain" description="4Fe-4S ferredoxin-type" evidence="8">
    <location>
        <begin position="365"/>
        <end position="395"/>
    </location>
</feature>
<keyword evidence="5" id="KW-0408">Iron</keyword>
<dbReference type="PROSITE" id="PS00198">
    <property type="entry name" value="4FE4S_FER_1"/>
    <property type="match status" value="3"/>
</dbReference>
<evidence type="ECO:0000256" key="5">
    <source>
        <dbReference type="ARBA" id="ARBA00023004"/>
    </source>
</evidence>
<keyword evidence="1" id="KW-0813">Transport</keyword>
<dbReference type="InterPro" id="IPR051684">
    <property type="entry name" value="Electron_Trans/Redox"/>
</dbReference>
<dbReference type="PROSITE" id="PS51379">
    <property type="entry name" value="4FE4S_FER_2"/>
    <property type="match status" value="4"/>
</dbReference>
<dbReference type="Pfam" id="PF12801">
    <property type="entry name" value="Fer4_5"/>
    <property type="match status" value="2"/>
</dbReference>
<dbReference type="GO" id="GO:0005886">
    <property type="term" value="C:plasma membrane"/>
    <property type="evidence" value="ECO:0007669"/>
    <property type="project" value="TreeGrafter"/>
</dbReference>
<feature type="domain" description="4Fe-4S ferredoxin-type" evidence="8">
    <location>
        <begin position="496"/>
        <end position="528"/>
    </location>
</feature>
<keyword evidence="7" id="KW-1133">Transmembrane helix</keyword>
<feature type="domain" description="4Fe-4S ferredoxin-type" evidence="8">
    <location>
        <begin position="405"/>
        <end position="436"/>
    </location>
</feature>
<dbReference type="SUPFAM" id="SSF54862">
    <property type="entry name" value="4Fe-4S ferredoxins"/>
    <property type="match status" value="2"/>
</dbReference>
<dbReference type="Proteomes" id="UP000603434">
    <property type="component" value="Unassembled WGS sequence"/>
</dbReference>
<proteinExistence type="predicted"/>
<dbReference type="AlphaFoldDB" id="A0A8J6NV48"/>
<dbReference type="Gene3D" id="3.30.70.20">
    <property type="match status" value="2"/>
</dbReference>
<dbReference type="CDD" id="cd16373">
    <property type="entry name" value="DMSOR_beta_like"/>
    <property type="match status" value="1"/>
</dbReference>
<dbReference type="GO" id="GO:0046872">
    <property type="term" value="F:metal ion binding"/>
    <property type="evidence" value="ECO:0007669"/>
    <property type="project" value="UniProtKB-KW"/>
</dbReference>
<feature type="domain" description="4Fe-4S ferredoxin-type" evidence="8">
    <location>
        <begin position="286"/>
        <end position="315"/>
    </location>
</feature>
<keyword evidence="4" id="KW-0249">Electron transport</keyword>
<dbReference type="InterPro" id="IPR017896">
    <property type="entry name" value="4Fe4S_Fe-S-bd"/>
</dbReference>
<evidence type="ECO:0000256" key="1">
    <source>
        <dbReference type="ARBA" id="ARBA00022448"/>
    </source>
</evidence>
<evidence type="ECO:0000256" key="3">
    <source>
        <dbReference type="ARBA" id="ARBA00022723"/>
    </source>
</evidence>
<dbReference type="GO" id="GO:0051539">
    <property type="term" value="F:4 iron, 4 sulfur cluster binding"/>
    <property type="evidence" value="ECO:0007669"/>
    <property type="project" value="UniProtKB-KW"/>
</dbReference>
<accession>A0A8J6NV48</accession>
<keyword evidence="3" id="KW-0479">Metal-binding</keyword>
<reference evidence="9 10" key="1">
    <citation type="submission" date="2020-08" db="EMBL/GenBank/DDBJ databases">
        <title>Bridging the membrane lipid divide: bacteria of the FCB group superphylum have the potential to synthesize archaeal ether lipids.</title>
        <authorList>
            <person name="Villanueva L."/>
            <person name="Von Meijenfeldt F.A.B."/>
            <person name="Westbye A.B."/>
            <person name="Yadav S."/>
            <person name="Hopmans E.C."/>
            <person name="Dutilh B.E."/>
            <person name="Sinninghe Damste J.S."/>
        </authorList>
    </citation>
    <scope>NUCLEOTIDE SEQUENCE [LARGE SCALE GENOMIC DNA]</scope>
    <source>
        <strain evidence="9">NIOZ-UU30</strain>
    </source>
</reference>
<protein>
    <submittedName>
        <fullName evidence="9">4Fe-4S binding protein</fullName>
    </submittedName>
</protein>
<evidence type="ECO:0000313" key="9">
    <source>
        <dbReference type="EMBL" id="MBC8360498.1"/>
    </source>
</evidence>
<dbReference type="PANTHER" id="PTHR30176">
    <property type="entry name" value="FERREDOXIN-TYPE PROTEIN NAPH"/>
    <property type="match status" value="1"/>
</dbReference>
<keyword evidence="7" id="KW-0812">Transmembrane</keyword>
<feature type="transmembrane region" description="Helical" evidence="7">
    <location>
        <begin position="80"/>
        <end position="113"/>
    </location>
</feature>
<feature type="transmembrane region" description="Helical" evidence="7">
    <location>
        <begin position="238"/>
        <end position="258"/>
    </location>
</feature>
<organism evidence="9 10">
    <name type="scientific">Candidatus Desulfatibia profunda</name>
    <dbReference type="NCBI Taxonomy" id="2841695"/>
    <lineage>
        <taxon>Bacteria</taxon>
        <taxon>Pseudomonadati</taxon>
        <taxon>Thermodesulfobacteriota</taxon>
        <taxon>Desulfobacteria</taxon>
        <taxon>Desulfobacterales</taxon>
        <taxon>Desulfobacterales incertae sedis</taxon>
        <taxon>Candidatus Desulfatibia</taxon>
    </lineage>
</organism>
<gene>
    <name evidence="9" type="ORF">H8E23_03770</name>
</gene>
<keyword evidence="2" id="KW-0004">4Fe-4S</keyword>
<keyword evidence="7" id="KW-0472">Membrane</keyword>
<comment type="caution">
    <text evidence="9">The sequence shown here is derived from an EMBL/GenBank/DDBJ whole genome shotgun (WGS) entry which is preliminary data.</text>
</comment>
<evidence type="ECO:0000259" key="8">
    <source>
        <dbReference type="PROSITE" id="PS51379"/>
    </source>
</evidence>
<evidence type="ECO:0000313" key="10">
    <source>
        <dbReference type="Proteomes" id="UP000603434"/>
    </source>
</evidence>
<evidence type="ECO:0000256" key="4">
    <source>
        <dbReference type="ARBA" id="ARBA00022982"/>
    </source>
</evidence>
<dbReference type="InterPro" id="IPR017900">
    <property type="entry name" value="4Fe4S_Fe_S_CS"/>
</dbReference>
<dbReference type="EMBL" id="JACNJH010000093">
    <property type="protein sequence ID" value="MBC8360498.1"/>
    <property type="molecule type" value="Genomic_DNA"/>
</dbReference>
<feature type="transmembrane region" description="Helical" evidence="7">
    <location>
        <begin position="134"/>
        <end position="153"/>
    </location>
</feature>
<keyword evidence="6" id="KW-0411">Iron-sulfur</keyword>